<gene>
    <name evidence="10" type="ORF">LDAN0321_LOCUS21443</name>
</gene>
<dbReference type="AlphaFoldDB" id="A0A7S2PRN2"/>
<organism evidence="10">
    <name type="scientific">Leptocylindrus danicus</name>
    <dbReference type="NCBI Taxonomy" id="163516"/>
    <lineage>
        <taxon>Eukaryota</taxon>
        <taxon>Sar</taxon>
        <taxon>Stramenopiles</taxon>
        <taxon>Ochrophyta</taxon>
        <taxon>Bacillariophyta</taxon>
        <taxon>Coscinodiscophyceae</taxon>
        <taxon>Chaetocerotophycidae</taxon>
        <taxon>Leptocylindrales</taxon>
        <taxon>Leptocylindraceae</taxon>
        <taxon>Leptocylindrus</taxon>
    </lineage>
</organism>
<comment type="catalytic activity">
    <reaction evidence="5 7">
        <text>Hydrolyzes single-stranded DNA or mismatched double-stranded DNA and polynucleotides, releasing free uracil.</text>
        <dbReference type="EC" id="3.2.2.27"/>
    </reaction>
</comment>
<evidence type="ECO:0000259" key="9">
    <source>
        <dbReference type="SMART" id="SM00986"/>
    </source>
</evidence>
<dbReference type="NCBIfam" id="TIGR00628">
    <property type="entry name" value="ung"/>
    <property type="match status" value="1"/>
</dbReference>
<comment type="function">
    <text evidence="5 7">Excises uracil residues from the DNA which can arise as a result of misincorporation of dUMP residues by DNA polymerase or due to deamination of cytosine.</text>
</comment>
<evidence type="ECO:0000313" key="10">
    <source>
        <dbReference type="EMBL" id="CAD9615456.1"/>
    </source>
</evidence>
<keyword evidence="4 5" id="KW-0234">DNA repair</keyword>
<keyword evidence="5" id="KW-0539">Nucleus</keyword>
<dbReference type="EC" id="3.2.2.27" evidence="5 7"/>
<proteinExistence type="inferred from homology"/>
<name>A0A7S2PRN2_9STRA</name>
<dbReference type="InterPro" id="IPR018085">
    <property type="entry name" value="Ura-DNA_Glyclase_AS"/>
</dbReference>
<evidence type="ECO:0000256" key="1">
    <source>
        <dbReference type="ARBA" id="ARBA00008184"/>
    </source>
</evidence>
<dbReference type="SMART" id="SM00986">
    <property type="entry name" value="UDG"/>
    <property type="match status" value="1"/>
</dbReference>
<accession>A0A7S2PRN2</accession>
<dbReference type="InterPro" id="IPR005122">
    <property type="entry name" value="Uracil-DNA_glycosylase-like"/>
</dbReference>
<evidence type="ECO:0000256" key="4">
    <source>
        <dbReference type="ARBA" id="ARBA00023204"/>
    </source>
</evidence>
<feature type="domain" description="Uracil-DNA glycosylase-like" evidence="9">
    <location>
        <begin position="123"/>
        <end position="305"/>
    </location>
</feature>
<sequence length="319" mass="34904">MANTITSFFQPKSKPKSQSSGKRNTSDDAAKDNDSKSQKKAKIAETSQATAQPKVVQDLLQHLQDSGCGDNEHDETTTCLKWSTALKKHTSRSSFASLAKFVANERASQTIFPPAHETFSCLNMTPLSSVKVVIIGQDPYHGPGQGHGLAFSVKRGVQIPPSLRNIYKEVINGNHRATTTAAAESSTKSSLDYKKLMPSHGTLTSWAAQGVLLLNTVLTVRRGHANSHKKRGWEEFTDEIVRILNKEMDGLVFLLWGRPAAEKGKCINRTKHVVICTSHPSPLGASKTNAPFLGSSCFVRANDELEKRGKEPIDWSIPN</sequence>
<dbReference type="SMART" id="SM00987">
    <property type="entry name" value="UreE_C"/>
    <property type="match status" value="1"/>
</dbReference>
<dbReference type="EMBL" id="HBGY01034111">
    <property type="protein sequence ID" value="CAD9615456.1"/>
    <property type="molecule type" value="Transcribed_RNA"/>
</dbReference>
<dbReference type="InterPro" id="IPR036895">
    <property type="entry name" value="Uracil-DNA_glycosylase-like_sf"/>
</dbReference>
<keyword evidence="2 5" id="KW-0227">DNA damage</keyword>
<keyword evidence="5" id="KW-0496">Mitochondrion</keyword>
<dbReference type="PROSITE" id="PS00130">
    <property type="entry name" value="U_DNA_GLYCOSYLASE"/>
    <property type="match status" value="1"/>
</dbReference>
<feature type="compositionally biased region" description="Basic and acidic residues" evidence="8">
    <location>
        <begin position="24"/>
        <end position="37"/>
    </location>
</feature>
<dbReference type="Pfam" id="PF03167">
    <property type="entry name" value="UDG"/>
    <property type="match status" value="1"/>
</dbReference>
<comment type="similarity">
    <text evidence="1 5 7">Belongs to the uracil-DNA glycosylase (UDG) superfamily. UNG family.</text>
</comment>
<dbReference type="HAMAP" id="MF_00148">
    <property type="entry name" value="UDG"/>
    <property type="match status" value="1"/>
</dbReference>
<dbReference type="SUPFAM" id="SSF52141">
    <property type="entry name" value="Uracil-DNA glycosylase-like"/>
    <property type="match status" value="1"/>
</dbReference>
<dbReference type="NCBIfam" id="NF003592">
    <property type="entry name" value="PRK05254.1-5"/>
    <property type="match status" value="1"/>
</dbReference>
<evidence type="ECO:0000256" key="5">
    <source>
        <dbReference type="HAMAP-Rule" id="MF_03166"/>
    </source>
</evidence>
<protein>
    <recommendedName>
        <fullName evidence="5 7">Uracil-DNA glycosylase</fullName>
        <shortName evidence="5">UDG</shortName>
        <ecNumber evidence="5 7">3.2.2.27</ecNumber>
    </recommendedName>
</protein>
<feature type="active site" description="Proton acceptor" evidence="5 6">
    <location>
        <position position="138"/>
    </location>
</feature>
<dbReference type="PANTHER" id="PTHR11264:SF0">
    <property type="entry name" value="URACIL-DNA GLYCOSYLASE"/>
    <property type="match status" value="1"/>
</dbReference>
<dbReference type="GO" id="GO:0097510">
    <property type="term" value="P:base-excision repair, AP site formation via deaminated base removal"/>
    <property type="evidence" value="ECO:0007669"/>
    <property type="project" value="TreeGrafter"/>
</dbReference>
<keyword evidence="3 5" id="KW-0378">Hydrolase</keyword>
<evidence type="ECO:0000256" key="2">
    <source>
        <dbReference type="ARBA" id="ARBA00022763"/>
    </source>
</evidence>
<dbReference type="GO" id="GO:0004844">
    <property type="term" value="F:uracil DNA N-glycosylase activity"/>
    <property type="evidence" value="ECO:0007669"/>
    <property type="project" value="UniProtKB-UniRule"/>
</dbReference>
<comment type="subcellular location">
    <subcellularLocation>
        <location evidence="5">Mitochondrion</location>
    </subcellularLocation>
    <subcellularLocation>
        <location evidence="5">Nucleus</location>
    </subcellularLocation>
</comment>
<dbReference type="NCBIfam" id="NF003589">
    <property type="entry name" value="PRK05254.1-2"/>
    <property type="match status" value="1"/>
</dbReference>
<evidence type="ECO:0000256" key="3">
    <source>
        <dbReference type="ARBA" id="ARBA00022801"/>
    </source>
</evidence>
<feature type="compositionally biased region" description="Low complexity" evidence="8">
    <location>
        <begin position="7"/>
        <end position="20"/>
    </location>
</feature>
<evidence type="ECO:0000256" key="6">
    <source>
        <dbReference type="PROSITE-ProRule" id="PRU10072"/>
    </source>
</evidence>
<dbReference type="NCBIfam" id="NF003588">
    <property type="entry name" value="PRK05254.1-1"/>
    <property type="match status" value="1"/>
</dbReference>
<reference evidence="10" key="1">
    <citation type="submission" date="2021-01" db="EMBL/GenBank/DDBJ databases">
        <authorList>
            <person name="Corre E."/>
            <person name="Pelletier E."/>
            <person name="Niang G."/>
            <person name="Scheremetjew M."/>
            <person name="Finn R."/>
            <person name="Kale V."/>
            <person name="Holt S."/>
            <person name="Cochrane G."/>
            <person name="Meng A."/>
            <person name="Brown T."/>
            <person name="Cohen L."/>
        </authorList>
    </citation>
    <scope>NUCLEOTIDE SEQUENCE</scope>
    <source>
        <strain evidence="10">B650</strain>
    </source>
</reference>
<dbReference type="GO" id="GO:0005634">
    <property type="term" value="C:nucleus"/>
    <property type="evidence" value="ECO:0007669"/>
    <property type="project" value="UniProtKB-SubCell"/>
</dbReference>
<dbReference type="CDD" id="cd10027">
    <property type="entry name" value="UDG-F1-like"/>
    <property type="match status" value="1"/>
</dbReference>
<dbReference type="GO" id="GO:0005739">
    <property type="term" value="C:mitochondrion"/>
    <property type="evidence" value="ECO:0007669"/>
    <property type="project" value="UniProtKB-SubCell"/>
</dbReference>
<dbReference type="Gene3D" id="3.40.470.10">
    <property type="entry name" value="Uracil-DNA glycosylase-like domain"/>
    <property type="match status" value="1"/>
</dbReference>
<evidence type="ECO:0000256" key="8">
    <source>
        <dbReference type="SAM" id="MobiDB-lite"/>
    </source>
</evidence>
<dbReference type="InterPro" id="IPR002043">
    <property type="entry name" value="UDG_fam1"/>
</dbReference>
<feature type="region of interest" description="Disordered" evidence="8">
    <location>
        <begin position="1"/>
        <end position="52"/>
    </location>
</feature>
<dbReference type="PANTHER" id="PTHR11264">
    <property type="entry name" value="URACIL-DNA GLYCOSYLASE"/>
    <property type="match status" value="1"/>
</dbReference>
<evidence type="ECO:0000256" key="7">
    <source>
        <dbReference type="RuleBase" id="RU003780"/>
    </source>
</evidence>